<dbReference type="OrthoDB" id="6514762at2759"/>
<name>A0A1D1UK17_RAMVA</name>
<feature type="chain" id="PRO_5008897305" description="Chitin-binding type-2 domain-containing protein" evidence="2">
    <location>
        <begin position="27"/>
        <end position="423"/>
    </location>
</feature>
<dbReference type="GO" id="GO:0005576">
    <property type="term" value="C:extracellular region"/>
    <property type="evidence" value="ECO:0007669"/>
    <property type="project" value="InterPro"/>
</dbReference>
<dbReference type="InterPro" id="IPR002557">
    <property type="entry name" value="Chitin-bd_dom"/>
</dbReference>
<gene>
    <name evidence="4" type="primary">RvY_00739-1</name>
    <name evidence="4" type="synonym">RvY_00739.1</name>
    <name evidence="4" type="ORF">RvY_00739</name>
</gene>
<dbReference type="InterPro" id="IPR036508">
    <property type="entry name" value="Chitin-bd_dom_sf"/>
</dbReference>
<dbReference type="PANTHER" id="PTHR22933:SF18">
    <property type="match status" value="1"/>
</dbReference>
<dbReference type="EMBL" id="BDGG01000001">
    <property type="protein sequence ID" value="GAU87962.1"/>
    <property type="molecule type" value="Genomic_DNA"/>
</dbReference>
<dbReference type="SUPFAM" id="SSF57625">
    <property type="entry name" value="Invertebrate chitin-binding proteins"/>
    <property type="match status" value="1"/>
</dbReference>
<feature type="region of interest" description="Disordered" evidence="1">
    <location>
        <begin position="154"/>
        <end position="183"/>
    </location>
</feature>
<feature type="compositionally biased region" description="Basic and acidic residues" evidence="1">
    <location>
        <begin position="171"/>
        <end position="183"/>
    </location>
</feature>
<dbReference type="Proteomes" id="UP000186922">
    <property type="component" value="Unassembled WGS sequence"/>
</dbReference>
<organism evidence="4 5">
    <name type="scientific">Ramazzottius varieornatus</name>
    <name type="common">Water bear</name>
    <name type="synonym">Tardigrade</name>
    <dbReference type="NCBI Taxonomy" id="947166"/>
    <lineage>
        <taxon>Eukaryota</taxon>
        <taxon>Metazoa</taxon>
        <taxon>Ecdysozoa</taxon>
        <taxon>Tardigrada</taxon>
        <taxon>Eutardigrada</taxon>
        <taxon>Parachela</taxon>
        <taxon>Hypsibioidea</taxon>
        <taxon>Ramazzottiidae</taxon>
        <taxon>Ramazzottius</taxon>
    </lineage>
</organism>
<evidence type="ECO:0000313" key="4">
    <source>
        <dbReference type="EMBL" id="GAU87962.1"/>
    </source>
</evidence>
<accession>A0A1D1UK17</accession>
<keyword evidence="5" id="KW-1185">Reference proteome</keyword>
<feature type="region of interest" description="Disordered" evidence="1">
    <location>
        <begin position="381"/>
        <end position="403"/>
    </location>
</feature>
<dbReference type="STRING" id="947166.A0A1D1UK17"/>
<sequence length="423" mass="47261">MDIDACFRLICIFLLTLLCSESRASAQGPPASVALEQLRVLKSLQSNNYVGDIRETMANAIPGVTYPVLKEIPQTGFRCKQVPQPGYYADQSAHCQVYRRCDIDGTMTSFICPNKTLFNQVTLVCDWFYNVDCAKAVAFYSYSNPRMFINGKFLEDPTDGPSVNRLPQEPNRGRDFGRDRPDARLMTPFRQFQLEDSDSFPGNPNDEAAPDTPLMAIAEHPNNDREPVKPHQIQHAPNPQTRHDELVMPGARQLDIPVPNPVPAEFPEKTALPMRNEKPRNDATPLPPGASLFFASERFASPLFSFPPPSEADDQEPTSQTNLPTEATTIRSTNAPTSNPSRNTTSRPSLNQPMQFLQLQTLRARPRQRLMDLAMEAWTLPSTQGTGPRSQEAQPNTTVPPRQRRVLRPNHAVTVAPSLFPVQ</sequence>
<evidence type="ECO:0000256" key="2">
    <source>
        <dbReference type="SAM" id="SignalP"/>
    </source>
</evidence>
<feature type="domain" description="Chitin-binding type-2" evidence="3">
    <location>
        <begin position="76"/>
        <end position="135"/>
    </location>
</feature>
<comment type="caution">
    <text evidence="4">The sequence shown here is derived from an EMBL/GenBank/DDBJ whole genome shotgun (WGS) entry which is preliminary data.</text>
</comment>
<protein>
    <recommendedName>
        <fullName evidence="3">Chitin-binding type-2 domain-containing protein</fullName>
    </recommendedName>
</protein>
<dbReference type="Pfam" id="PF01607">
    <property type="entry name" value="CBM_14"/>
    <property type="match status" value="1"/>
</dbReference>
<evidence type="ECO:0000256" key="1">
    <source>
        <dbReference type="SAM" id="MobiDB-lite"/>
    </source>
</evidence>
<dbReference type="Gene3D" id="2.170.140.10">
    <property type="entry name" value="Chitin binding domain"/>
    <property type="match status" value="1"/>
</dbReference>
<dbReference type="GO" id="GO:0008061">
    <property type="term" value="F:chitin binding"/>
    <property type="evidence" value="ECO:0007669"/>
    <property type="project" value="InterPro"/>
</dbReference>
<feature type="region of interest" description="Disordered" evidence="1">
    <location>
        <begin position="217"/>
        <end position="243"/>
    </location>
</feature>
<evidence type="ECO:0000313" key="5">
    <source>
        <dbReference type="Proteomes" id="UP000186922"/>
    </source>
</evidence>
<keyword evidence="2" id="KW-0732">Signal</keyword>
<feature type="compositionally biased region" description="Polar residues" evidence="1">
    <location>
        <begin position="381"/>
        <end position="400"/>
    </location>
</feature>
<dbReference type="InterPro" id="IPR052976">
    <property type="entry name" value="Scoloptoxin-like"/>
</dbReference>
<feature type="region of interest" description="Disordered" evidence="1">
    <location>
        <begin position="270"/>
        <end position="290"/>
    </location>
</feature>
<feature type="compositionally biased region" description="Polar residues" evidence="1">
    <location>
        <begin position="317"/>
        <end position="353"/>
    </location>
</feature>
<feature type="region of interest" description="Disordered" evidence="1">
    <location>
        <begin position="302"/>
        <end position="353"/>
    </location>
</feature>
<dbReference type="PANTHER" id="PTHR22933">
    <property type="entry name" value="FI18007P1-RELATED"/>
    <property type="match status" value="1"/>
</dbReference>
<dbReference type="AlphaFoldDB" id="A0A1D1UK17"/>
<feature type="signal peptide" evidence="2">
    <location>
        <begin position="1"/>
        <end position="26"/>
    </location>
</feature>
<reference evidence="4 5" key="1">
    <citation type="journal article" date="2016" name="Nat. Commun.">
        <title>Extremotolerant tardigrade genome and improved radiotolerance of human cultured cells by tardigrade-unique protein.</title>
        <authorList>
            <person name="Hashimoto T."/>
            <person name="Horikawa D.D."/>
            <person name="Saito Y."/>
            <person name="Kuwahara H."/>
            <person name="Kozuka-Hata H."/>
            <person name="Shin-I T."/>
            <person name="Minakuchi Y."/>
            <person name="Ohishi K."/>
            <person name="Motoyama A."/>
            <person name="Aizu T."/>
            <person name="Enomoto A."/>
            <person name="Kondo K."/>
            <person name="Tanaka S."/>
            <person name="Hara Y."/>
            <person name="Koshikawa S."/>
            <person name="Sagara H."/>
            <person name="Miura T."/>
            <person name="Yokobori S."/>
            <person name="Miyagawa K."/>
            <person name="Suzuki Y."/>
            <person name="Kubo T."/>
            <person name="Oyama M."/>
            <person name="Kohara Y."/>
            <person name="Fujiyama A."/>
            <person name="Arakawa K."/>
            <person name="Katayama T."/>
            <person name="Toyoda A."/>
            <person name="Kunieda T."/>
        </authorList>
    </citation>
    <scope>NUCLEOTIDE SEQUENCE [LARGE SCALE GENOMIC DNA]</scope>
    <source>
        <strain evidence="4 5">YOKOZUNA-1</strain>
    </source>
</reference>
<proteinExistence type="predicted"/>
<evidence type="ECO:0000259" key="3">
    <source>
        <dbReference type="PROSITE" id="PS50940"/>
    </source>
</evidence>
<dbReference type="PROSITE" id="PS50940">
    <property type="entry name" value="CHIT_BIND_II"/>
    <property type="match status" value="1"/>
</dbReference>